<gene>
    <name evidence="3" type="ordered locus">AARI_30000</name>
</gene>
<name>A0ABP1U8M2_GLUAR</name>
<dbReference type="EMBL" id="FQ311875">
    <property type="protein sequence ID" value="CBT77200.1"/>
    <property type="molecule type" value="Genomic_DNA"/>
</dbReference>
<evidence type="ECO:0000313" key="4">
    <source>
        <dbReference type="Proteomes" id="UP000006878"/>
    </source>
</evidence>
<evidence type="ECO:0000256" key="1">
    <source>
        <dbReference type="SAM" id="Coils"/>
    </source>
</evidence>
<organism evidence="3 4">
    <name type="scientific">Glutamicibacter arilaitensis (strain DSM 16368 / CIP 108037 / IAM 15318 / JCM 13566 / NCIMB 14258 / Re117)</name>
    <name type="common">Arthrobacter arilaitensis</name>
    <dbReference type="NCBI Taxonomy" id="861360"/>
    <lineage>
        <taxon>Bacteria</taxon>
        <taxon>Bacillati</taxon>
        <taxon>Actinomycetota</taxon>
        <taxon>Actinomycetes</taxon>
        <taxon>Micrococcales</taxon>
        <taxon>Micrococcaceae</taxon>
        <taxon>Glutamicibacter</taxon>
    </lineage>
</organism>
<keyword evidence="4" id="KW-1185">Reference proteome</keyword>
<keyword evidence="1" id="KW-0175">Coiled coil</keyword>
<dbReference type="Proteomes" id="UP000006878">
    <property type="component" value="Chromosome"/>
</dbReference>
<evidence type="ECO:0000313" key="3">
    <source>
        <dbReference type="EMBL" id="CBT77200.1"/>
    </source>
</evidence>
<feature type="region of interest" description="Disordered" evidence="2">
    <location>
        <begin position="139"/>
        <end position="283"/>
    </location>
</feature>
<protein>
    <submittedName>
        <fullName evidence="3">Uncharacterized protein</fullName>
    </submittedName>
</protein>
<reference evidence="4" key="1">
    <citation type="journal article" date="2010" name="PLoS ONE">
        <title>The Arthrobacter arilaitensis Re117 genome sequence reveals its genetic adaptation to the surface of cheese.</title>
        <authorList>
            <person name="Monnet C."/>
            <person name="Loux V."/>
            <person name="Gibrat J.F."/>
            <person name="Spinnler E."/>
            <person name="Barbe V."/>
            <person name="Vacherie B."/>
            <person name="Gavory F."/>
            <person name="Gourbeyre E."/>
            <person name="Siguier P."/>
            <person name="Chandler M."/>
            <person name="Elleuch R."/>
            <person name="Irlinger F."/>
            <person name="Vallaeys T."/>
        </authorList>
    </citation>
    <scope>NUCLEOTIDE SEQUENCE</scope>
    <source>
        <strain evidence="4">DSM 16368 / CIP 108037 / IAM 15318 / JCM 13566 / Re117</strain>
    </source>
</reference>
<dbReference type="RefSeq" id="WP_013350305.1">
    <property type="nucleotide sequence ID" value="NC_014550.1"/>
</dbReference>
<feature type="compositionally biased region" description="Basic and acidic residues" evidence="2">
    <location>
        <begin position="238"/>
        <end position="247"/>
    </location>
</feature>
<dbReference type="GeneID" id="303186558"/>
<feature type="compositionally biased region" description="Basic and acidic residues" evidence="2">
    <location>
        <begin position="174"/>
        <end position="187"/>
    </location>
</feature>
<sequence length="283" mass="30624">MESQEESEMMQDFGSIVRAVMGSGMQMAENAQRRAQMRLSEANAEVERERNVAQMVHRDLSSAQFWKSAGSEAIADRMIVASELAGRHESASQAFMAGADRIRNQFGINVEDINRDHPTAATDRHRALRDALDDYLAGQREHAEGNPVAAEQAQENEEAHQAVAERAAGEELADEAHADAAERRAEQEPVLGGKEQGEPTENSAAPAAPKHADGAKPGSADAEPKQNSPAAQRLLTVWKDKGGKDADFPLAPTTANPQTAMKNRKRVMAGAAPARTQGQERTR</sequence>
<reference evidence="4" key="2">
    <citation type="submission" date="2010-07" db="EMBL/GenBank/DDBJ databases">
        <title>Complete genome sequence of Arthrobacter arilaitensis (strain DSM 16368 / CIP 108037 / JCM 13566 / Re117).</title>
        <authorList>
            <person name="Genoscope."/>
        </authorList>
    </citation>
    <scope>NUCLEOTIDE SEQUENCE [LARGE SCALE GENOMIC DNA]</scope>
    <source>
        <strain evidence="4">DSM 16368 / CIP 108037 / IAM 15318 / JCM 13566 / Re117</strain>
    </source>
</reference>
<feature type="coiled-coil region" evidence="1">
    <location>
        <begin position="25"/>
        <end position="52"/>
    </location>
</feature>
<accession>A0ABP1U8M2</accession>
<evidence type="ECO:0000256" key="2">
    <source>
        <dbReference type="SAM" id="MobiDB-lite"/>
    </source>
</evidence>
<proteinExistence type="predicted"/>